<keyword evidence="1" id="KW-0675">Receptor</keyword>
<evidence type="ECO:0000313" key="1">
    <source>
        <dbReference type="EMBL" id="JAG24459.1"/>
    </source>
</evidence>
<name>A0A0A9XX31_LYGHE</name>
<proteinExistence type="predicted"/>
<sequence length="127" mass="14743">MLKRMDMWNQQKYEELVVEAERSDKRLKSFGDKDDGHKVRIFTRLVMQGRLRDATRFITDQAGGGVLKPEDVLSDGSMVLETLKKKHPAQFQPDQEMLLLDQPLPLQVIVHVMADHMEKKNQLNKIT</sequence>
<dbReference type="EMBL" id="GBHO01019145">
    <property type="protein sequence ID" value="JAG24459.1"/>
    <property type="molecule type" value="Transcribed_RNA"/>
</dbReference>
<protein>
    <submittedName>
        <fullName evidence="1">Transient receptor potential cation channel subfamily M member 6</fullName>
    </submittedName>
</protein>
<dbReference type="AlphaFoldDB" id="A0A0A9XX31"/>
<accession>A0A0A9XX31</accession>
<reference evidence="2" key="3">
    <citation type="journal article" date="2016" name="Gigascience">
        <title>De novo construction of an expanded transcriptome assembly for the western tarnished plant bug, Lygus hesperus.</title>
        <authorList>
            <person name="Tassone E.E."/>
            <person name="Geib S.M."/>
            <person name="Hall B."/>
            <person name="Fabrick J.A."/>
            <person name="Brent C.S."/>
            <person name="Hull J.J."/>
        </authorList>
    </citation>
    <scope>NUCLEOTIDE SEQUENCE</scope>
</reference>
<evidence type="ECO:0000313" key="2">
    <source>
        <dbReference type="EMBL" id="JAQ03510.1"/>
    </source>
</evidence>
<gene>
    <name evidence="1" type="primary">TRPM6_2</name>
    <name evidence="1" type="ORF">CM83_74173</name>
    <name evidence="2" type="ORF">g.35836</name>
</gene>
<dbReference type="EMBL" id="GDHC01015119">
    <property type="protein sequence ID" value="JAQ03510.1"/>
    <property type="molecule type" value="Transcribed_RNA"/>
</dbReference>
<reference evidence="1" key="1">
    <citation type="journal article" date="2014" name="PLoS ONE">
        <title>Transcriptome-Based Identification of ABC Transporters in the Western Tarnished Plant Bug Lygus hesperus.</title>
        <authorList>
            <person name="Hull J.J."/>
            <person name="Chaney K."/>
            <person name="Geib S.M."/>
            <person name="Fabrick J.A."/>
            <person name="Brent C.S."/>
            <person name="Walsh D."/>
            <person name="Lavine L.C."/>
        </authorList>
    </citation>
    <scope>NUCLEOTIDE SEQUENCE</scope>
</reference>
<reference evidence="1" key="2">
    <citation type="submission" date="2014-07" db="EMBL/GenBank/DDBJ databases">
        <authorList>
            <person name="Hull J."/>
        </authorList>
    </citation>
    <scope>NUCLEOTIDE SEQUENCE</scope>
</reference>
<organism evidence="1">
    <name type="scientific">Lygus hesperus</name>
    <name type="common">Western plant bug</name>
    <dbReference type="NCBI Taxonomy" id="30085"/>
    <lineage>
        <taxon>Eukaryota</taxon>
        <taxon>Metazoa</taxon>
        <taxon>Ecdysozoa</taxon>
        <taxon>Arthropoda</taxon>
        <taxon>Hexapoda</taxon>
        <taxon>Insecta</taxon>
        <taxon>Pterygota</taxon>
        <taxon>Neoptera</taxon>
        <taxon>Paraneoptera</taxon>
        <taxon>Hemiptera</taxon>
        <taxon>Heteroptera</taxon>
        <taxon>Panheteroptera</taxon>
        <taxon>Cimicomorpha</taxon>
        <taxon>Miridae</taxon>
        <taxon>Mirini</taxon>
        <taxon>Lygus</taxon>
    </lineage>
</organism>